<keyword evidence="2" id="KW-1133">Transmembrane helix</keyword>
<dbReference type="PANTHER" id="PTHR37804:SF1">
    <property type="entry name" value="CDAA REGULATORY PROTEIN CDAR"/>
    <property type="match status" value="1"/>
</dbReference>
<dbReference type="Gene3D" id="2.170.120.30">
    <property type="match status" value="1"/>
</dbReference>
<evidence type="ECO:0000256" key="2">
    <source>
        <dbReference type="SAM" id="Phobius"/>
    </source>
</evidence>
<keyword evidence="2" id="KW-0472">Membrane</keyword>
<sequence length="359" mass="38626">MKWLNDFWESKWAYRLLAFLLAVGLFAYVNVQNINNTRQDASTDNTITATAKRTISVPLQLNADTDKYFITGYPEKVKVAIEGSASLVTVTANTQNFRIMANLQNLGVGTHKVRLTESGLNKDLTYKIKPETITVKIQDRKTRRMPIQVHYNKDSLAPGYSVGNEKLSAETAEITGAKGEINRVYQVVASVVMKRNTKTSVSQEVILQALDENGNTVNVVVSPETVRVTLPISIPSKSVPLILKPTGNAPSGKAVTVTSTTSNVTIYGASSVLKDIDELNVPVDISGISASQTKTLTLAKLFPKLTDLSPQSIKVQYSVSDNTSNSSSSQSSSSSSKSSSSSADSSSDDASSDSSSTNN</sequence>
<dbReference type="InterPro" id="IPR053154">
    <property type="entry name" value="c-di-AMP_regulator"/>
</dbReference>
<dbReference type="PANTHER" id="PTHR37804">
    <property type="entry name" value="CDAA REGULATORY PROTEIN CDAR"/>
    <property type="match status" value="1"/>
</dbReference>
<dbReference type="Proteomes" id="UP000051790">
    <property type="component" value="Unassembled WGS sequence"/>
</dbReference>
<dbReference type="AlphaFoldDB" id="A0A0R1QS34"/>
<dbReference type="EMBL" id="AZEU01000138">
    <property type="protein sequence ID" value="KRL44882.1"/>
    <property type="molecule type" value="Genomic_DNA"/>
</dbReference>
<evidence type="ECO:0000256" key="1">
    <source>
        <dbReference type="SAM" id="MobiDB-lite"/>
    </source>
</evidence>
<proteinExistence type="predicted"/>
<dbReference type="PATRIC" id="fig|1423769.4.peg.1048"/>
<dbReference type="Gene3D" id="2.170.120.40">
    <property type="entry name" value="YbbR-like domain"/>
    <property type="match status" value="2"/>
</dbReference>
<feature type="transmembrane region" description="Helical" evidence="2">
    <location>
        <begin position="12"/>
        <end position="29"/>
    </location>
</feature>
<gene>
    <name evidence="3" type="ORF">FD01_GL000973</name>
</gene>
<dbReference type="InterPro" id="IPR012505">
    <property type="entry name" value="YbbR"/>
</dbReference>
<accession>A0A0R1QS34</accession>
<name>A0A0R1QS34_9LACO</name>
<keyword evidence="2" id="KW-0812">Transmembrane</keyword>
<evidence type="ECO:0000313" key="4">
    <source>
        <dbReference type="Proteomes" id="UP000051790"/>
    </source>
</evidence>
<protein>
    <submittedName>
        <fullName evidence="3">YbbR like protein</fullName>
    </submittedName>
</protein>
<organism evidence="3 4">
    <name type="scientific">Lacticaseibacillus manihotivorans DSM 13343 = JCM 12514</name>
    <dbReference type="NCBI Taxonomy" id="1423769"/>
    <lineage>
        <taxon>Bacteria</taxon>
        <taxon>Bacillati</taxon>
        <taxon>Bacillota</taxon>
        <taxon>Bacilli</taxon>
        <taxon>Lactobacillales</taxon>
        <taxon>Lactobacillaceae</taxon>
        <taxon>Lacticaseibacillus</taxon>
    </lineage>
</organism>
<dbReference type="Pfam" id="PF07949">
    <property type="entry name" value="YbbR"/>
    <property type="match status" value="3"/>
</dbReference>
<feature type="compositionally biased region" description="Low complexity" evidence="1">
    <location>
        <begin position="318"/>
        <end position="345"/>
    </location>
</feature>
<comment type="caution">
    <text evidence="3">The sequence shown here is derived from an EMBL/GenBank/DDBJ whole genome shotgun (WGS) entry which is preliminary data.</text>
</comment>
<feature type="region of interest" description="Disordered" evidence="1">
    <location>
        <begin position="318"/>
        <end position="359"/>
    </location>
</feature>
<evidence type="ECO:0000313" key="3">
    <source>
        <dbReference type="EMBL" id="KRL44882.1"/>
    </source>
</evidence>
<reference evidence="3 4" key="1">
    <citation type="journal article" date="2015" name="Genome Announc.">
        <title>Expanding the biotechnology potential of lactobacilli through comparative genomics of 213 strains and associated genera.</title>
        <authorList>
            <person name="Sun Z."/>
            <person name="Harris H.M."/>
            <person name="McCann A."/>
            <person name="Guo C."/>
            <person name="Argimon S."/>
            <person name="Zhang W."/>
            <person name="Yang X."/>
            <person name="Jeffery I.B."/>
            <person name="Cooney J.C."/>
            <person name="Kagawa T.F."/>
            <person name="Liu W."/>
            <person name="Song Y."/>
            <person name="Salvetti E."/>
            <person name="Wrobel A."/>
            <person name="Rasinkangas P."/>
            <person name="Parkhill J."/>
            <person name="Rea M.C."/>
            <person name="O'Sullivan O."/>
            <person name="Ritari J."/>
            <person name="Douillard F.P."/>
            <person name="Paul Ross R."/>
            <person name="Yang R."/>
            <person name="Briner A.E."/>
            <person name="Felis G.E."/>
            <person name="de Vos W.M."/>
            <person name="Barrangou R."/>
            <person name="Klaenhammer T.R."/>
            <person name="Caufield P.W."/>
            <person name="Cui Y."/>
            <person name="Zhang H."/>
            <person name="O'Toole P.W."/>
        </authorList>
    </citation>
    <scope>NUCLEOTIDE SEQUENCE [LARGE SCALE GENOMIC DNA]</scope>
    <source>
        <strain evidence="3 4">DSM 13343</strain>
    </source>
</reference>
<keyword evidence="4" id="KW-1185">Reference proteome</keyword>